<evidence type="ECO:0000259" key="10">
    <source>
        <dbReference type="PROSITE" id="PS00498"/>
    </source>
</evidence>
<dbReference type="PANTHER" id="PTHR10953:SF3">
    <property type="entry name" value="UBIQUITIN-LIKE MODIFIER-ACTIVATING ENZYME ATG7"/>
    <property type="match status" value="1"/>
</dbReference>
<dbReference type="InterPro" id="IPR035985">
    <property type="entry name" value="Ubiquitin-activating_enz"/>
</dbReference>
<evidence type="ECO:0000313" key="12">
    <source>
        <dbReference type="Proteomes" id="UP000290288"/>
    </source>
</evidence>
<dbReference type="FunFam" id="3.40.140.70:FF:000001">
    <property type="entry name" value="Ubiquitin-like modifier-activating enzyme atg7"/>
    <property type="match status" value="1"/>
</dbReference>
<dbReference type="SUPFAM" id="SSF69572">
    <property type="entry name" value="Activating enzymes of the ubiquitin-like proteins"/>
    <property type="match status" value="1"/>
</dbReference>
<dbReference type="GO" id="GO:0000045">
    <property type="term" value="P:autophagosome assembly"/>
    <property type="evidence" value="ECO:0007669"/>
    <property type="project" value="TreeGrafter"/>
</dbReference>
<dbReference type="GO" id="GO:0000422">
    <property type="term" value="P:autophagy of mitochondrion"/>
    <property type="evidence" value="ECO:0007669"/>
    <property type="project" value="TreeGrafter"/>
</dbReference>
<dbReference type="PRINTS" id="PR00092">
    <property type="entry name" value="TYROSINASE"/>
</dbReference>
<dbReference type="GO" id="GO:0000407">
    <property type="term" value="C:phagophore assembly site"/>
    <property type="evidence" value="ECO:0007669"/>
    <property type="project" value="TreeGrafter"/>
</dbReference>
<dbReference type="InterPro" id="IPR042522">
    <property type="entry name" value="Atg7_N_1"/>
</dbReference>
<dbReference type="InterPro" id="IPR000594">
    <property type="entry name" value="ThiF_NAD_FAD-bd"/>
</dbReference>
<organism evidence="11 12">
    <name type="scientific">Candolleomyces aberdarensis</name>
    <dbReference type="NCBI Taxonomy" id="2316362"/>
    <lineage>
        <taxon>Eukaryota</taxon>
        <taxon>Fungi</taxon>
        <taxon>Dikarya</taxon>
        <taxon>Basidiomycota</taxon>
        <taxon>Agaricomycotina</taxon>
        <taxon>Agaricomycetes</taxon>
        <taxon>Agaricomycetidae</taxon>
        <taxon>Agaricales</taxon>
        <taxon>Agaricineae</taxon>
        <taxon>Psathyrellaceae</taxon>
        <taxon>Candolleomyces</taxon>
    </lineage>
</organism>
<evidence type="ECO:0000256" key="1">
    <source>
        <dbReference type="ARBA" id="ARBA00010931"/>
    </source>
</evidence>
<dbReference type="STRING" id="2316362.A0A4Q2DNT6"/>
<evidence type="ECO:0000256" key="8">
    <source>
        <dbReference type="ARBA" id="ARBA00030242"/>
    </source>
</evidence>
<dbReference type="InterPro" id="IPR002227">
    <property type="entry name" value="Tyrosinase_Cu-bd"/>
</dbReference>
<comment type="caution">
    <text evidence="11">The sequence shown here is derived from an EMBL/GenBank/DDBJ whole genome shotgun (WGS) entry which is preliminary data.</text>
</comment>
<reference evidence="11 12" key="1">
    <citation type="submission" date="2019-01" db="EMBL/GenBank/DDBJ databases">
        <title>Draft genome sequence of Psathyrella aberdarensis IHI B618.</title>
        <authorList>
            <person name="Buettner E."/>
            <person name="Kellner H."/>
        </authorList>
    </citation>
    <scope>NUCLEOTIDE SEQUENCE [LARGE SCALE GENOMIC DNA]</scope>
    <source>
        <strain evidence="11 12">IHI B618</strain>
    </source>
</reference>
<dbReference type="GO" id="GO:0015031">
    <property type="term" value="P:protein transport"/>
    <property type="evidence" value="ECO:0007669"/>
    <property type="project" value="UniProtKB-KW"/>
</dbReference>
<evidence type="ECO:0000256" key="3">
    <source>
        <dbReference type="ARBA" id="ARBA00018730"/>
    </source>
</evidence>
<dbReference type="Gene3D" id="3.40.140.100">
    <property type="entry name" value="Ubiquitin-like modifier-activating enzyme ATG7 C-terminal domain"/>
    <property type="match status" value="1"/>
</dbReference>
<dbReference type="GO" id="GO:0016491">
    <property type="term" value="F:oxidoreductase activity"/>
    <property type="evidence" value="ECO:0007669"/>
    <property type="project" value="InterPro"/>
</dbReference>
<evidence type="ECO:0000256" key="7">
    <source>
        <dbReference type="ARBA" id="ARBA00029897"/>
    </source>
</evidence>
<sequence>MPILQFAPFSSIVSPAFWHKLTDLKIDVLKLSDESLPITGTYTAGKSITDRETGKEVVLSTNFSVGGESFDVAHVQRSGELASSLASTSNTITATGSFKNFNTIEEFKSVDKTKFFNDEAQKIWDSIITTKSTTELTRFFLITFADLKKYKYYYWFAFPAFVSKPAWEIGDEGWKDAVDVLSRDDLSSINTQIRSQDTLPAFFLVKRSGLSVSVAKVEEYESFFQGVPAEQRIVSFIDPSADPSNPGWPLRNLLAYLHALYPKETTSVLVLRWRDNEITTATPNTHWKSQVGTVFLSGDAATTTDKPSAVGWERNPQGKLGARLADLAPMMDPTRLAAQAVDLNLKLMRWRILPQLDLEKVSNARCLLLGAGTLGCYVARALMGWGVRTITFVDSARVSFSNPVRQPLFEFEDCLNGGKPKAECAAESLKKINPGINATGHSMSIPMPGHPISTTSATVLEQAKADVAKLEQLIEEHDAVFLLMDSRESRWLPTVIGASKGKIVINSALGFDTFLVMRHGSLTDRTLDQMCTVTRPGLAPIAAATAVELLTSILQHPDGVNAAPSPPNAELLPTQSYAEQGGSVLGVVPHQIRGFLAQFRNLQLVGSGYDRCTGCSEAVLEAYEKDGFDMLLKVFNDQKYLEEVAGLDKLKEEGEAALEAVDWDEDEGGDPTKAMVSLRTLLASFASVVLATGVVAAPSPEKAGTCSELRLFKEWRDLSKENQLGYIQAVLCLMKLPPRDKSRPDPKSRFEEFQATHIYLTDRVHSVGHFLPWHRHLGTLYANALRDECGYKGPIAFWDWSRDADNRAVPLKNSPIFDPVYGFGGDGVPGTYTLPPDPVGDSALFPWTFKGCIQDGPFKGIKVHLGPGKLLTEHCIVRGIDESWRRTAFSTNVQRVMESKTYEDFRLIIDEFMNPIHGGGHGIVGGEMLNIYSAAADPIFYLHHANLDRVWWKWQEADRAKRLYQISGPTTQRGNDQITLDFVLDFPALGPNITVRDTMDSRLAPECFVYDY</sequence>
<evidence type="ECO:0000256" key="6">
    <source>
        <dbReference type="ARBA" id="ARBA00023006"/>
    </source>
</evidence>
<comment type="similarity">
    <text evidence="1">Belongs to the ATG7 family.</text>
</comment>
<dbReference type="InterPro" id="IPR045886">
    <property type="entry name" value="ThiF/MoeB/HesA"/>
</dbReference>
<gene>
    <name evidence="11" type="ORF">EST38_g4059</name>
</gene>
<dbReference type="Proteomes" id="UP000290288">
    <property type="component" value="Unassembled WGS sequence"/>
</dbReference>
<protein>
    <recommendedName>
        <fullName evidence="2">Ubiquitin-like modifier-activating enzyme ATG7</fullName>
    </recommendedName>
    <alternativeName>
        <fullName evidence="7 9">ATG12-activating enzyme E1 ATG7</fullName>
    </alternativeName>
    <alternativeName>
        <fullName evidence="8">Autophagy-related protein 7</fullName>
    </alternativeName>
    <alternativeName>
        <fullName evidence="3">Ubiquitin-like modifier-activating enzyme atg7</fullName>
    </alternativeName>
</protein>
<dbReference type="SUPFAM" id="SSF48056">
    <property type="entry name" value="Di-copper centre-containing domain"/>
    <property type="match status" value="1"/>
</dbReference>
<evidence type="ECO:0000313" key="11">
    <source>
        <dbReference type="EMBL" id="RXW21787.1"/>
    </source>
</evidence>
<dbReference type="GO" id="GO:0034727">
    <property type="term" value="P:piecemeal microautophagy of the nucleus"/>
    <property type="evidence" value="ECO:0007669"/>
    <property type="project" value="TreeGrafter"/>
</dbReference>
<dbReference type="Gene3D" id="1.10.1280.10">
    <property type="entry name" value="Di-copper center containing domain from catechol oxidase"/>
    <property type="match status" value="1"/>
</dbReference>
<dbReference type="OrthoDB" id="338614at2759"/>
<dbReference type="GO" id="GO:0032446">
    <property type="term" value="P:protein modification by small protein conjugation"/>
    <property type="evidence" value="ECO:0007669"/>
    <property type="project" value="TreeGrafter"/>
</dbReference>
<dbReference type="EMBL" id="SDEE01000095">
    <property type="protein sequence ID" value="RXW21787.1"/>
    <property type="molecule type" value="Genomic_DNA"/>
</dbReference>
<evidence type="ECO:0000256" key="4">
    <source>
        <dbReference type="ARBA" id="ARBA00022448"/>
    </source>
</evidence>
<keyword evidence="4" id="KW-0813">Transport</keyword>
<name>A0A4Q2DNT6_9AGAR</name>
<dbReference type="Gene3D" id="3.40.50.720">
    <property type="entry name" value="NAD(P)-binding Rossmann-like Domain"/>
    <property type="match status" value="1"/>
</dbReference>
<dbReference type="AlphaFoldDB" id="A0A4Q2DNT6"/>
<dbReference type="Pfam" id="PF00264">
    <property type="entry name" value="Tyrosinase"/>
    <property type="match status" value="1"/>
</dbReference>
<keyword evidence="5" id="KW-0653">Protein transport</keyword>
<dbReference type="PROSITE" id="PS00498">
    <property type="entry name" value="TYROSINASE_2"/>
    <property type="match status" value="1"/>
</dbReference>
<evidence type="ECO:0000256" key="2">
    <source>
        <dbReference type="ARBA" id="ARBA00017647"/>
    </source>
</evidence>
<dbReference type="GO" id="GO:0019779">
    <property type="term" value="F:Atg8 activating enzyme activity"/>
    <property type="evidence" value="ECO:0007669"/>
    <property type="project" value="TreeGrafter"/>
</dbReference>
<dbReference type="InterPro" id="IPR008922">
    <property type="entry name" value="Di-copper_centre_dom_sf"/>
</dbReference>
<dbReference type="PANTHER" id="PTHR10953">
    <property type="entry name" value="UBIQUITIN-ACTIVATING ENZYME E1"/>
    <property type="match status" value="1"/>
</dbReference>
<proteinExistence type="inferred from homology"/>
<keyword evidence="12" id="KW-1185">Reference proteome</keyword>
<dbReference type="InterPro" id="IPR042523">
    <property type="entry name" value="Atg7_N_2"/>
</dbReference>
<dbReference type="GO" id="GO:0006995">
    <property type="term" value="P:cellular response to nitrogen starvation"/>
    <property type="evidence" value="ECO:0007669"/>
    <property type="project" value="TreeGrafter"/>
</dbReference>
<dbReference type="Pfam" id="PF16420">
    <property type="entry name" value="ATG7_N"/>
    <property type="match status" value="1"/>
</dbReference>
<dbReference type="Gene3D" id="3.40.140.70">
    <property type="entry name" value="Ubiquitin-like modifier-activating enzyme ATG7 N-terminal domain"/>
    <property type="match status" value="1"/>
</dbReference>
<evidence type="ECO:0000256" key="5">
    <source>
        <dbReference type="ARBA" id="ARBA00022927"/>
    </source>
</evidence>
<evidence type="ECO:0000256" key="9">
    <source>
        <dbReference type="ARBA" id="ARBA00032823"/>
    </source>
</evidence>
<feature type="domain" description="Tyrosinase copper-binding" evidence="10">
    <location>
        <begin position="937"/>
        <end position="948"/>
    </location>
</feature>
<accession>A0A4Q2DNT6</accession>
<dbReference type="Pfam" id="PF00899">
    <property type="entry name" value="ThiF"/>
    <property type="match status" value="1"/>
</dbReference>
<dbReference type="InterPro" id="IPR032197">
    <property type="entry name" value="Atg7_N"/>
</dbReference>
<dbReference type="GO" id="GO:0019778">
    <property type="term" value="F:Atg12 activating enzyme activity"/>
    <property type="evidence" value="ECO:0007669"/>
    <property type="project" value="TreeGrafter"/>
</dbReference>
<keyword evidence="6" id="KW-0072">Autophagy</keyword>